<evidence type="ECO:0000256" key="3">
    <source>
        <dbReference type="ARBA" id="ARBA00022729"/>
    </source>
</evidence>
<dbReference type="InterPro" id="IPR045265">
    <property type="entry name" value="AIR12_DOMON"/>
</dbReference>
<dbReference type="InterPro" id="IPR005018">
    <property type="entry name" value="DOMON_domain"/>
</dbReference>
<evidence type="ECO:0000313" key="9">
    <source>
        <dbReference type="Proteomes" id="UP001318860"/>
    </source>
</evidence>
<feature type="signal peptide" evidence="6">
    <location>
        <begin position="1"/>
        <end position="21"/>
    </location>
</feature>
<dbReference type="EMBL" id="JABTTQ020003125">
    <property type="protein sequence ID" value="KAK6119846.1"/>
    <property type="molecule type" value="Genomic_DNA"/>
</dbReference>
<dbReference type="PANTHER" id="PTHR23130">
    <property type="entry name" value="CYTOCHROME B561 AND DOMON DOMAIN-CONTAINING PROTEIN"/>
    <property type="match status" value="1"/>
</dbReference>
<evidence type="ECO:0000256" key="2">
    <source>
        <dbReference type="ARBA" id="ARBA00022448"/>
    </source>
</evidence>
<feature type="chain" id="PRO_5046423943" description="DOMON domain-containing protein" evidence="6">
    <location>
        <begin position="22"/>
        <end position="288"/>
    </location>
</feature>
<keyword evidence="3 6" id="KW-0732">Signal</keyword>
<feature type="domain" description="DOMON" evidence="7">
    <location>
        <begin position="45"/>
        <end position="161"/>
    </location>
</feature>
<dbReference type="Pfam" id="PF04526">
    <property type="entry name" value="DUF568"/>
    <property type="match status" value="1"/>
</dbReference>
<dbReference type="CDD" id="cd09629">
    <property type="entry name" value="DOMON_CIL1_like"/>
    <property type="match status" value="1"/>
</dbReference>
<evidence type="ECO:0000313" key="8">
    <source>
        <dbReference type="EMBL" id="KAK6119846.1"/>
    </source>
</evidence>
<dbReference type="PANTHER" id="PTHR23130:SF157">
    <property type="entry name" value="AUXIN-INDUCED IN ROOT CULTURES PROTEIN 12"/>
    <property type="match status" value="1"/>
</dbReference>
<sequence length="288" mass="30781">MAALSFLFIAAVALLISPALSLTCTSQTFSQRNTTFANCLDLPTLKAFLHWTYSPTARPNPTLSIAFIAPPAKPDGWVAWALNPTGSGMLGAQSLIAFKDTNGSIVVKTYNISSYGPISESKISYDVLSKRAEYSGGVMTIFATLAFPAAEAEVNQVWQVGASVNNGVPAKHAFAPENLSSKNTLQLVSNAAAPSISPASAPSPPEGRAGMLPEEARGFWAVPWGCMEFWCYLGLRFRAKQAEPTLSCFSTKLGSAFRMGPKSPKPNSSINARVITTYPSIYFLRGDP</sequence>
<keyword evidence="2" id="KW-0813">Transport</keyword>
<organism evidence="8 9">
    <name type="scientific">Rehmannia glutinosa</name>
    <name type="common">Chinese foxglove</name>
    <dbReference type="NCBI Taxonomy" id="99300"/>
    <lineage>
        <taxon>Eukaryota</taxon>
        <taxon>Viridiplantae</taxon>
        <taxon>Streptophyta</taxon>
        <taxon>Embryophyta</taxon>
        <taxon>Tracheophyta</taxon>
        <taxon>Spermatophyta</taxon>
        <taxon>Magnoliopsida</taxon>
        <taxon>eudicotyledons</taxon>
        <taxon>Gunneridae</taxon>
        <taxon>Pentapetalae</taxon>
        <taxon>asterids</taxon>
        <taxon>lamiids</taxon>
        <taxon>Lamiales</taxon>
        <taxon>Orobanchaceae</taxon>
        <taxon>Rehmannieae</taxon>
        <taxon>Rehmannia</taxon>
    </lineage>
</organism>
<evidence type="ECO:0000256" key="5">
    <source>
        <dbReference type="ARBA" id="ARBA00023136"/>
    </source>
</evidence>
<gene>
    <name evidence="8" type="ORF">DH2020_046419</name>
</gene>
<keyword evidence="4" id="KW-0249">Electron transport</keyword>
<protein>
    <recommendedName>
        <fullName evidence="7">DOMON domain-containing protein</fullName>
    </recommendedName>
</protein>
<dbReference type="Proteomes" id="UP001318860">
    <property type="component" value="Unassembled WGS sequence"/>
</dbReference>
<evidence type="ECO:0000256" key="6">
    <source>
        <dbReference type="SAM" id="SignalP"/>
    </source>
</evidence>
<comment type="caution">
    <text evidence="8">The sequence shown here is derived from an EMBL/GenBank/DDBJ whole genome shotgun (WGS) entry which is preliminary data.</text>
</comment>
<proteinExistence type="predicted"/>
<reference evidence="8 9" key="1">
    <citation type="journal article" date="2021" name="Comput. Struct. Biotechnol. J.">
        <title>De novo genome assembly of the potent medicinal plant Rehmannia glutinosa using nanopore technology.</title>
        <authorList>
            <person name="Ma L."/>
            <person name="Dong C."/>
            <person name="Song C."/>
            <person name="Wang X."/>
            <person name="Zheng X."/>
            <person name="Niu Y."/>
            <person name="Chen S."/>
            <person name="Feng W."/>
        </authorList>
    </citation>
    <scope>NUCLEOTIDE SEQUENCE [LARGE SCALE GENOMIC DNA]</scope>
    <source>
        <strain evidence="8">DH-2019</strain>
    </source>
</reference>
<keyword evidence="5" id="KW-0472">Membrane</keyword>
<dbReference type="PROSITE" id="PS50836">
    <property type="entry name" value="DOMON"/>
    <property type="match status" value="1"/>
</dbReference>
<comment type="subcellular location">
    <subcellularLocation>
        <location evidence="1">Membrane</location>
    </subcellularLocation>
</comment>
<evidence type="ECO:0000259" key="7">
    <source>
        <dbReference type="PROSITE" id="PS50836"/>
    </source>
</evidence>
<evidence type="ECO:0000256" key="4">
    <source>
        <dbReference type="ARBA" id="ARBA00022982"/>
    </source>
</evidence>
<accession>A0ABR0UD24</accession>
<evidence type="ECO:0000256" key="1">
    <source>
        <dbReference type="ARBA" id="ARBA00004370"/>
    </source>
</evidence>
<keyword evidence="9" id="KW-1185">Reference proteome</keyword>
<name>A0ABR0UD24_REHGL</name>